<name>A0A895YJT9_9ACTN</name>
<keyword evidence="9" id="KW-1185">Reference proteome</keyword>
<dbReference type="CDD" id="cd07385">
    <property type="entry name" value="MPP_YkuE_C"/>
    <property type="match status" value="1"/>
</dbReference>
<evidence type="ECO:0000313" key="8">
    <source>
        <dbReference type="EMBL" id="QSB14876.1"/>
    </source>
</evidence>
<evidence type="ECO:0000256" key="2">
    <source>
        <dbReference type="ARBA" id="ARBA00022723"/>
    </source>
</evidence>
<feature type="compositionally biased region" description="Low complexity" evidence="5">
    <location>
        <begin position="132"/>
        <end position="144"/>
    </location>
</feature>
<comment type="similarity">
    <text evidence="4">Belongs to the metallophosphoesterase superfamily.</text>
</comment>
<dbReference type="KEGG" id="nhy:JQS43_00295"/>
<dbReference type="SUPFAM" id="SSF56300">
    <property type="entry name" value="Metallo-dependent phosphatases"/>
    <property type="match status" value="1"/>
</dbReference>
<dbReference type="InterPro" id="IPR004843">
    <property type="entry name" value="Calcineurin-like_PHP"/>
</dbReference>
<keyword evidence="6" id="KW-0812">Transmembrane</keyword>
<dbReference type="InterPro" id="IPR051158">
    <property type="entry name" value="Metallophosphoesterase_sf"/>
</dbReference>
<dbReference type="EMBL" id="CP070499">
    <property type="protein sequence ID" value="QSB14876.1"/>
    <property type="molecule type" value="Genomic_DNA"/>
</dbReference>
<feature type="transmembrane region" description="Helical" evidence="6">
    <location>
        <begin position="6"/>
        <end position="23"/>
    </location>
</feature>
<feature type="transmembrane region" description="Helical" evidence="6">
    <location>
        <begin position="43"/>
        <end position="62"/>
    </location>
</feature>
<dbReference type="GO" id="GO:0008758">
    <property type="term" value="F:UDP-2,3-diacylglucosamine hydrolase activity"/>
    <property type="evidence" value="ECO:0007669"/>
    <property type="project" value="TreeGrafter"/>
</dbReference>
<evidence type="ECO:0000313" key="9">
    <source>
        <dbReference type="Proteomes" id="UP000662857"/>
    </source>
</evidence>
<evidence type="ECO:0000256" key="1">
    <source>
        <dbReference type="ARBA" id="ARBA00001968"/>
    </source>
</evidence>
<accession>A0A895YJT9</accession>
<feature type="transmembrane region" description="Helical" evidence="6">
    <location>
        <begin position="158"/>
        <end position="179"/>
    </location>
</feature>
<comment type="cofactor">
    <cofactor evidence="1">
        <name>a divalent metal cation</name>
        <dbReference type="ChEBI" id="CHEBI:60240"/>
    </cofactor>
</comment>
<dbReference type="FunFam" id="3.60.21.10:FF:000028">
    <property type="entry name" value="Putative metallophosphoesterase"/>
    <property type="match status" value="1"/>
</dbReference>
<gene>
    <name evidence="8" type="ORF">JQS43_00295</name>
</gene>
<organism evidence="8 9">
    <name type="scientific">Natronosporangium hydrolyticum</name>
    <dbReference type="NCBI Taxonomy" id="2811111"/>
    <lineage>
        <taxon>Bacteria</taxon>
        <taxon>Bacillati</taxon>
        <taxon>Actinomycetota</taxon>
        <taxon>Actinomycetes</taxon>
        <taxon>Micromonosporales</taxon>
        <taxon>Micromonosporaceae</taxon>
        <taxon>Natronosporangium</taxon>
    </lineage>
</organism>
<evidence type="ECO:0000256" key="3">
    <source>
        <dbReference type="ARBA" id="ARBA00022801"/>
    </source>
</evidence>
<feature type="region of interest" description="Disordered" evidence="5">
    <location>
        <begin position="110"/>
        <end position="144"/>
    </location>
</feature>
<evidence type="ECO:0000256" key="5">
    <source>
        <dbReference type="SAM" id="MobiDB-lite"/>
    </source>
</evidence>
<evidence type="ECO:0000256" key="4">
    <source>
        <dbReference type="ARBA" id="ARBA00061089"/>
    </source>
</evidence>
<reference evidence="8" key="1">
    <citation type="submission" date="2021-02" db="EMBL/GenBank/DDBJ databases">
        <title>Natrosporangium hydrolyticum gen. nov., sp. nov, a haloalkaliphilic actinobacterium from a soda solonchak soil.</title>
        <authorList>
            <person name="Sorokin D.Y."/>
            <person name="Khijniak T.V."/>
            <person name="Zakharycheva A.P."/>
            <person name="Boueva O.V."/>
            <person name="Ariskina E.V."/>
            <person name="Hahnke R.L."/>
            <person name="Bunk B."/>
            <person name="Sproer C."/>
            <person name="Schumann P."/>
            <person name="Evtushenko L.I."/>
            <person name="Kublanov I.V."/>
        </authorList>
    </citation>
    <scope>NUCLEOTIDE SEQUENCE</scope>
    <source>
        <strain evidence="8">DSM 106523</strain>
    </source>
</reference>
<dbReference type="Pfam" id="PF00149">
    <property type="entry name" value="Metallophos"/>
    <property type="match status" value="1"/>
</dbReference>
<dbReference type="GO" id="GO:0009245">
    <property type="term" value="P:lipid A biosynthetic process"/>
    <property type="evidence" value="ECO:0007669"/>
    <property type="project" value="TreeGrafter"/>
</dbReference>
<keyword evidence="3" id="KW-0378">Hydrolase</keyword>
<evidence type="ECO:0000259" key="7">
    <source>
        <dbReference type="Pfam" id="PF00149"/>
    </source>
</evidence>
<feature type="compositionally biased region" description="Pro residues" evidence="5">
    <location>
        <begin position="113"/>
        <end position="131"/>
    </location>
</feature>
<evidence type="ECO:0000256" key="6">
    <source>
        <dbReference type="SAM" id="Phobius"/>
    </source>
</evidence>
<dbReference type="PANTHER" id="PTHR31302:SF31">
    <property type="entry name" value="PHOSPHODIESTERASE YAEI"/>
    <property type="match status" value="1"/>
</dbReference>
<proteinExistence type="inferred from homology"/>
<dbReference type="AlphaFoldDB" id="A0A895YJT9"/>
<protein>
    <submittedName>
        <fullName evidence="8">Metallophosphoesterase</fullName>
    </submittedName>
</protein>
<dbReference type="GO" id="GO:0016020">
    <property type="term" value="C:membrane"/>
    <property type="evidence" value="ECO:0007669"/>
    <property type="project" value="GOC"/>
</dbReference>
<feature type="transmembrane region" description="Helical" evidence="6">
    <location>
        <begin position="74"/>
        <end position="100"/>
    </location>
</feature>
<keyword evidence="6" id="KW-0472">Membrane</keyword>
<sequence length="423" mass="45837">MLGVGFLIIPIGIGLVVLIHLYLWQRLVRDTAVTRRWRRLGGFALLLAAVAMIGSLLSEPLAPWADWWLVGPGYLWVGLTFYLLIVLLVLELPVLLALWASRWSARRAARQPAPAPAPTEAPAPAPAPTPAPTKEAPAEVPAGPAPGLGRRQFLRRGAAVTAAAAAAGLGGYGMVRAYAPPTIKRVQIPLARLDPRAAGLRIAVVSDLHVGPLYGQRFVRRVVEMVNELDADLVTVVGDMVSSEAGAVAESAAPLRELRSRYGSYFVTGNHEYYTGHEEWIEAADELNLRVLRNERLEIVHRGGAIDLAGVNDREGEQFDDPPDYRAALADRDESRPVVLLAHQPVQVHRAAEYGVDLQLSGHTHGGQLVPFNLLVRLDQPVVSDLSEVDGTLVYVTNGAGFWGPPMRVGADPDITLVELHPR</sequence>
<feature type="domain" description="Calcineurin-like phosphoesterase" evidence="7">
    <location>
        <begin position="200"/>
        <end position="366"/>
    </location>
</feature>
<keyword evidence="6" id="KW-1133">Transmembrane helix</keyword>
<dbReference type="PANTHER" id="PTHR31302">
    <property type="entry name" value="TRANSMEMBRANE PROTEIN WITH METALLOPHOSPHOESTERASE DOMAIN-RELATED"/>
    <property type="match status" value="1"/>
</dbReference>
<dbReference type="Gene3D" id="3.60.21.10">
    <property type="match status" value="1"/>
</dbReference>
<keyword evidence="2" id="KW-0479">Metal-binding</keyword>
<dbReference type="GO" id="GO:0046872">
    <property type="term" value="F:metal ion binding"/>
    <property type="evidence" value="ECO:0007669"/>
    <property type="project" value="UniProtKB-KW"/>
</dbReference>
<dbReference type="Proteomes" id="UP000662857">
    <property type="component" value="Chromosome"/>
</dbReference>
<dbReference type="InterPro" id="IPR029052">
    <property type="entry name" value="Metallo-depent_PP-like"/>
</dbReference>